<evidence type="ECO:0000313" key="1">
    <source>
        <dbReference type="EMBL" id="CAG8733593.1"/>
    </source>
</evidence>
<dbReference type="AlphaFoldDB" id="A0A9N9NFR7"/>
<sequence>KYKKDYSNVINLDHYDLLYLRNLISYKCPESVPKNAYFLDMFLIT</sequence>
<comment type="caution">
    <text evidence="1">The sequence shown here is derived from an EMBL/GenBank/DDBJ whole genome shotgun (WGS) entry which is preliminary data.</text>
</comment>
<dbReference type="EMBL" id="CAJVPP010017797">
    <property type="protein sequence ID" value="CAG8733593.1"/>
    <property type="molecule type" value="Genomic_DNA"/>
</dbReference>
<name>A0A9N9NFR7_FUNMO</name>
<organism evidence="1 2">
    <name type="scientific">Funneliformis mosseae</name>
    <name type="common">Endomycorrhizal fungus</name>
    <name type="synonym">Glomus mosseae</name>
    <dbReference type="NCBI Taxonomy" id="27381"/>
    <lineage>
        <taxon>Eukaryota</taxon>
        <taxon>Fungi</taxon>
        <taxon>Fungi incertae sedis</taxon>
        <taxon>Mucoromycota</taxon>
        <taxon>Glomeromycotina</taxon>
        <taxon>Glomeromycetes</taxon>
        <taxon>Glomerales</taxon>
        <taxon>Glomeraceae</taxon>
        <taxon>Funneliformis</taxon>
    </lineage>
</organism>
<reference evidence="1" key="1">
    <citation type="submission" date="2021-06" db="EMBL/GenBank/DDBJ databases">
        <authorList>
            <person name="Kallberg Y."/>
            <person name="Tangrot J."/>
            <person name="Rosling A."/>
        </authorList>
    </citation>
    <scope>NUCLEOTIDE SEQUENCE</scope>
    <source>
        <strain evidence="1">87-6 pot B 2015</strain>
    </source>
</reference>
<feature type="non-terminal residue" evidence="1">
    <location>
        <position position="1"/>
    </location>
</feature>
<proteinExistence type="predicted"/>
<protein>
    <submittedName>
        <fullName evidence="1">5853_t:CDS:1</fullName>
    </submittedName>
</protein>
<dbReference type="Proteomes" id="UP000789375">
    <property type="component" value="Unassembled WGS sequence"/>
</dbReference>
<keyword evidence="2" id="KW-1185">Reference proteome</keyword>
<gene>
    <name evidence="1" type="ORF">FMOSSE_LOCUS15764</name>
</gene>
<evidence type="ECO:0000313" key="2">
    <source>
        <dbReference type="Proteomes" id="UP000789375"/>
    </source>
</evidence>
<accession>A0A9N9NFR7</accession>